<dbReference type="AlphaFoldDB" id="A0A7J0DLC7"/>
<reference evidence="3" key="1">
    <citation type="submission" date="2019-07" db="EMBL/GenBank/DDBJ databases">
        <title>De Novo Assembly of kiwifruit Actinidia rufa.</title>
        <authorList>
            <person name="Sugita-Konishi S."/>
            <person name="Sato K."/>
            <person name="Mori E."/>
            <person name="Abe Y."/>
            <person name="Kisaki G."/>
            <person name="Hamano K."/>
            <person name="Suezawa K."/>
            <person name="Otani M."/>
            <person name="Fukuda T."/>
            <person name="Manabe T."/>
            <person name="Gomi K."/>
            <person name="Tabuchi M."/>
            <person name="Akimitsu K."/>
            <person name="Kataoka I."/>
        </authorList>
    </citation>
    <scope>NUCLEOTIDE SEQUENCE [LARGE SCALE GENOMIC DNA]</scope>
    <source>
        <strain evidence="3">cv. Fuchu</strain>
    </source>
</reference>
<dbReference type="EMBL" id="BJWL01000276">
    <property type="protein sequence ID" value="GFS37276.1"/>
    <property type="molecule type" value="Genomic_DNA"/>
</dbReference>
<evidence type="ECO:0000313" key="3">
    <source>
        <dbReference type="Proteomes" id="UP000585474"/>
    </source>
</evidence>
<evidence type="ECO:0000256" key="1">
    <source>
        <dbReference type="SAM" id="MobiDB-lite"/>
    </source>
</evidence>
<gene>
    <name evidence="2" type="ORF">Acr_00g0051080</name>
</gene>
<proteinExistence type="predicted"/>
<dbReference type="Proteomes" id="UP000585474">
    <property type="component" value="Unassembled WGS sequence"/>
</dbReference>
<evidence type="ECO:0000313" key="2">
    <source>
        <dbReference type="EMBL" id="GFS37276.1"/>
    </source>
</evidence>
<sequence length="99" mass="11490">MPFSTFRHIGIPDNHMVKHPIIVSVGDEVMVEESKRPFDVSKAHFNEAMFFIKLSVKEPTITMKPRRVKIPHWEDIKDDKEEHSGLYQGKTKPMSAQVM</sequence>
<name>A0A7J0DLC7_9ERIC</name>
<organism evidence="2 3">
    <name type="scientific">Actinidia rufa</name>
    <dbReference type="NCBI Taxonomy" id="165716"/>
    <lineage>
        <taxon>Eukaryota</taxon>
        <taxon>Viridiplantae</taxon>
        <taxon>Streptophyta</taxon>
        <taxon>Embryophyta</taxon>
        <taxon>Tracheophyta</taxon>
        <taxon>Spermatophyta</taxon>
        <taxon>Magnoliopsida</taxon>
        <taxon>eudicotyledons</taxon>
        <taxon>Gunneridae</taxon>
        <taxon>Pentapetalae</taxon>
        <taxon>asterids</taxon>
        <taxon>Ericales</taxon>
        <taxon>Actinidiaceae</taxon>
        <taxon>Actinidia</taxon>
    </lineage>
</organism>
<feature type="region of interest" description="Disordered" evidence="1">
    <location>
        <begin position="80"/>
        <end position="99"/>
    </location>
</feature>
<protein>
    <submittedName>
        <fullName evidence="2">Uncharacterized protein</fullName>
    </submittedName>
</protein>
<keyword evidence="3" id="KW-1185">Reference proteome</keyword>
<comment type="caution">
    <text evidence="2">The sequence shown here is derived from an EMBL/GenBank/DDBJ whole genome shotgun (WGS) entry which is preliminary data.</text>
</comment>
<accession>A0A7J0DLC7</accession>